<dbReference type="EMBL" id="WVUD01000007">
    <property type="protein sequence ID" value="MYL82789.1"/>
    <property type="molecule type" value="Genomic_DNA"/>
</dbReference>
<proteinExistence type="predicted"/>
<reference evidence="1 2" key="1">
    <citation type="submission" date="2020-01" db="EMBL/GenBank/DDBJ databases">
        <title>Genome sequence of Desulfovibrio aerotolerans DSM 16695(T).</title>
        <authorList>
            <person name="Karnachuk O."/>
            <person name="Avakyan M."/>
            <person name="Mardanov A."/>
            <person name="Kadnikov V."/>
            <person name="Ravin N."/>
        </authorList>
    </citation>
    <scope>NUCLEOTIDE SEQUENCE [LARGE SCALE GENOMIC DNA]</scope>
    <source>
        <strain evidence="1 2">DSM 16695</strain>
    </source>
</reference>
<accession>A0A7C9MIQ5</accession>
<dbReference type="AlphaFoldDB" id="A0A7C9MIQ5"/>
<dbReference type="RefSeq" id="WP_160959658.1">
    <property type="nucleotide sequence ID" value="NZ_WVUD01000007.1"/>
</dbReference>
<gene>
    <name evidence="1" type="ORF">GTA51_06520</name>
</gene>
<organism evidence="1 2">
    <name type="scientific">Solidesulfovibrio aerotolerans</name>
    <dbReference type="NCBI Taxonomy" id="295255"/>
    <lineage>
        <taxon>Bacteria</taxon>
        <taxon>Pseudomonadati</taxon>
        <taxon>Thermodesulfobacteriota</taxon>
        <taxon>Desulfovibrionia</taxon>
        <taxon>Desulfovibrionales</taxon>
        <taxon>Desulfovibrionaceae</taxon>
        <taxon>Solidesulfovibrio</taxon>
    </lineage>
</organism>
<name>A0A7C9MIQ5_9BACT</name>
<evidence type="ECO:0000313" key="2">
    <source>
        <dbReference type="Proteomes" id="UP000482487"/>
    </source>
</evidence>
<protein>
    <submittedName>
        <fullName evidence="1">Uncharacterized protein</fullName>
    </submittedName>
</protein>
<dbReference type="Proteomes" id="UP000482487">
    <property type="component" value="Unassembled WGS sequence"/>
</dbReference>
<keyword evidence="2" id="KW-1185">Reference proteome</keyword>
<evidence type="ECO:0000313" key="1">
    <source>
        <dbReference type="EMBL" id="MYL82789.1"/>
    </source>
</evidence>
<dbReference type="OrthoDB" id="5455290at2"/>
<comment type="caution">
    <text evidence="1">The sequence shown here is derived from an EMBL/GenBank/DDBJ whole genome shotgun (WGS) entry which is preliminary data.</text>
</comment>
<sequence length="252" mass="27057">MSTNITTASPALAQEYSLSQAAYHALIHGFDMALKFNPLQLVMKDSVLLASAPGTSKLDTRILAVIQADYNPLIGQKITLGIAPDKAAIKKAKAIRGGGDVHVSLKGGQYHLHGDHSGSCLKAMPVADAVYFTEPIITWIGSEVAGYDPKNLKEFIGNHSSVQLAVYGDQLEQIGVEGQDAPYTFTAGMAARLVDRRPNLVLKSQVAFRCMGSKQSLRLGKLDGQYVLRVTNPIDMGVDLVVTEHLEIVPGC</sequence>